<reference evidence="4 5" key="1">
    <citation type="submission" date="2015-09" db="EMBL/GenBank/DDBJ databases">
        <title>Host preference determinants of Valsa canker pathogens revealed by comparative genomics.</title>
        <authorList>
            <person name="Yin Z."/>
            <person name="Huang L."/>
        </authorList>
    </citation>
    <scope>NUCLEOTIDE SEQUENCE [LARGE SCALE GENOMIC DNA]</scope>
    <source>
        <strain evidence="4 5">YSFL</strain>
    </source>
</reference>
<evidence type="ECO:0000256" key="1">
    <source>
        <dbReference type="SAM" id="MobiDB-lite"/>
    </source>
</evidence>
<dbReference type="Pfam" id="PF08585">
    <property type="entry name" value="RMI1_N_C"/>
    <property type="match status" value="1"/>
</dbReference>
<evidence type="ECO:0000313" key="4">
    <source>
        <dbReference type="EMBL" id="ROW00223.1"/>
    </source>
</evidence>
<sequence length="295" mass="31272">MALKRTTQPTMSLAGQIRTQLQALNLPPPSTPWLQTLVSARSPPPPLPSLVMTAKTRLLASDLTTPGLLDPAATATLCFPPLTTAAATTTTTTTTTTTNNSTSSNSGDNPPPREARLPRDVYVQVLDVEDISRSRWEQVEELESVERGERTRGREVIRLPVNGSGGGDGNGGDEQDDGSWGAPPPPPQPQQQQGVAAGGSSRNATHRLVLQDCKGQKVFAVELVRVPRIGVGTLNIGEKILLKRGTVVARGTVLLEPGSCHILGGKVEAWQKAWLEGRLARLRDTVGPGQAEAAA</sequence>
<gene>
    <name evidence="4" type="ORF">VSDG_03479</name>
</gene>
<evidence type="ECO:0000259" key="2">
    <source>
        <dbReference type="Pfam" id="PF08585"/>
    </source>
</evidence>
<dbReference type="Proteomes" id="UP000284375">
    <property type="component" value="Unassembled WGS sequence"/>
</dbReference>
<name>A0A423WA30_CYTCH</name>
<feature type="domain" description="RMI1 N-terminal" evidence="3">
    <location>
        <begin position="24"/>
        <end position="65"/>
    </location>
</feature>
<protein>
    <submittedName>
        <fullName evidence="4">Uncharacterized protein</fullName>
    </submittedName>
</protein>
<feature type="compositionally biased region" description="Basic and acidic residues" evidence="1">
    <location>
        <begin position="140"/>
        <end position="157"/>
    </location>
</feature>
<dbReference type="AlphaFoldDB" id="A0A423WA30"/>
<proteinExistence type="predicted"/>
<dbReference type="EMBL" id="LJZO01000009">
    <property type="protein sequence ID" value="ROW00223.1"/>
    <property type="molecule type" value="Genomic_DNA"/>
</dbReference>
<dbReference type="Gene3D" id="2.40.50.770">
    <property type="entry name" value="RecQ-mediated genome instability protein Rmi1, C-terminal domain"/>
    <property type="match status" value="1"/>
</dbReference>
<feature type="region of interest" description="Disordered" evidence="1">
    <location>
        <begin position="89"/>
        <end position="120"/>
    </location>
</feature>
<organism evidence="4 5">
    <name type="scientific">Cytospora chrysosperma</name>
    <name type="common">Cytospora canker fungus</name>
    <name type="synonym">Sphaeria chrysosperma</name>
    <dbReference type="NCBI Taxonomy" id="252740"/>
    <lineage>
        <taxon>Eukaryota</taxon>
        <taxon>Fungi</taxon>
        <taxon>Dikarya</taxon>
        <taxon>Ascomycota</taxon>
        <taxon>Pezizomycotina</taxon>
        <taxon>Sordariomycetes</taxon>
        <taxon>Sordariomycetidae</taxon>
        <taxon>Diaporthales</taxon>
        <taxon>Cytosporaceae</taxon>
        <taxon>Cytospora</taxon>
    </lineage>
</organism>
<feature type="region of interest" description="Disordered" evidence="1">
    <location>
        <begin position="140"/>
        <end position="202"/>
    </location>
</feature>
<dbReference type="InterPro" id="IPR049363">
    <property type="entry name" value="RMI1_N"/>
</dbReference>
<dbReference type="Pfam" id="PF21000">
    <property type="entry name" value="RMI1_N_N"/>
    <property type="match status" value="1"/>
</dbReference>
<accession>A0A423WA30</accession>
<evidence type="ECO:0000259" key="3">
    <source>
        <dbReference type="Pfam" id="PF21000"/>
    </source>
</evidence>
<dbReference type="STRING" id="252740.A0A423WA30"/>
<comment type="caution">
    <text evidence="4">The sequence shown here is derived from an EMBL/GenBank/DDBJ whole genome shotgun (WGS) entry which is preliminary data.</text>
</comment>
<dbReference type="OrthoDB" id="341511at2759"/>
<evidence type="ECO:0000313" key="5">
    <source>
        <dbReference type="Proteomes" id="UP000284375"/>
    </source>
</evidence>
<dbReference type="InterPro" id="IPR042470">
    <property type="entry name" value="RMI1_N_C_sf"/>
</dbReference>
<keyword evidence="5" id="KW-1185">Reference proteome</keyword>
<dbReference type="InterPro" id="IPR013894">
    <property type="entry name" value="RMI1_OB"/>
</dbReference>
<feature type="domain" description="RecQ mediated genome instability protein 1 OB-fold" evidence="2">
    <location>
        <begin position="104"/>
        <end position="278"/>
    </location>
</feature>
<feature type="compositionally biased region" description="Low complexity" evidence="1">
    <location>
        <begin position="89"/>
        <end position="106"/>
    </location>
</feature>